<dbReference type="Proteomes" id="UP000053105">
    <property type="component" value="Unassembled WGS sequence"/>
</dbReference>
<proteinExistence type="predicted"/>
<dbReference type="AlphaFoldDB" id="A0A0N0BI99"/>
<dbReference type="EMBL" id="KQ435733">
    <property type="protein sequence ID" value="KOX77248.1"/>
    <property type="molecule type" value="Genomic_DNA"/>
</dbReference>
<gene>
    <name evidence="1" type="ORF">WN51_10854</name>
</gene>
<protein>
    <submittedName>
        <fullName evidence="1">Uncharacterized protein</fullName>
    </submittedName>
</protein>
<sequence>MRSLRRLPAIGGPEEKLIGLQIVEWHTRRTRKIHFEESRSTFIDKRFSRRVGDLLKHYFSSCITNFHSLTFFGEKHLTEKVDEDFA</sequence>
<keyword evidence="2" id="KW-1185">Reference proteome</keyword>
<evidence type="ECO:0000313" key="2">
    <source>
        <dbReference type="Proteomes" id="UP000053105"/>
    </source>
</evidence>
<accession>A0A0N0BI99</accession>
<organism evidence="1 2">
    <name type="scientific">Melipona quadrifasciata</name>
    <dbReference type="NCBI Taxonomy" id="166423"/>
    <lineage>
        <taxon>Eukaryota</taxon>
        <taxon>Metazoa</taxon>
        <taxon>Ecdysozoa</taxon>
        <taxon>Arthropoda</taxon>
        <taxon>Hexapoda</taxon>
        <taxon>Insecta</taxon>
        <taxon>Pterygota</taxon>
        <taxon>Neoptera</taxon>
        <taxon>Endopterygota</taxon>
        <taxon>Hymenoptera</taxon>
        <taxon>Apocrita</taxon>
        <taxon>Aculeata</taxon>
        <taxon>Apoidea</taxon>
        <taxon>Anthophila</taxon>
        <taxon>Apidae</taxon>
        <taxon>Melipona</taxon>
    </lineage>
</organism>
<reference evidence="1 2" key="1">
    <citation type="submission" date="2015-07" db="EMBL/GenBank/DDBJ databases">
        <title>The genome of Melipona quadrifasciata.</title>
        <authorList>
            <person name="Pan H."/>
            <person name="Kapheim K."/>
        </authorList>
    </citation>
    <scope>NUCLEOTIDE SEQUENCE [LARGE SCALE GENOMIC DNA]</scope>
    <source>
        <strain evidence="1">0111107301</strain>
        <tissue evidence="1">Whole body</tissue>
    </source>
</reference>
<evidence type="ECO:0000313" key="1">
    <source>
        <dbReference type="EMBL" id="KOX77248.1"/>
    </source>
</evidence>
<name>A0A0N0BI99_9HYME</name>